<protein>
    <submittedName>
        <fullName evidence="5">Tetratricopeptide repeat protein</fullName>
    </submittedName>
</protein>
<dbReference type="InterPro" id="IPR050498">
    <property type="entry name" value="Ycf3"/>
</dbReference>
<gene>
    <name evidence="5" type="ORF">EZ242_21735</name>
</gene>
<evidence type="ECO:0000256" key="3">
    <source>
        <dbReference type="PROSITE-ProRule" id="PRU00339"/>
    </source>
</evidence>
<dbReference type="EMBL" id="SMLL01000010">
    <property type="protein sequence ID" value="TFY96270.1"/>
    <property type="molecule type" value="Genomic_DNA"/>
</dbReference>
<evidence type="ECO:0000313" key="6">
    <source>
        <dbReference type="Proteomes" id="UP000297564"/>
    </source>
</evidence>
<dbReference type="PANTHER" id="PTHR44858:SF1">
    <property type="entry name" value="UDP-N-ACETYLGLUCOSAMINE--PEPTIDE N-ACETYLGLUCOSAMINYLTRANSFERASE SPINDLY-RELATED"/>
    <property type="match status" value="1"/>
</dbReference>
<evidence type="ECO:0000313" key="5">
    <source>
        <dbReference type="EMBL" id="TFY96270.1"/>
    </source>
</evidence>
<dbReference type="SMART" id="SM00028">
    <property type="entry name" value="TPR"/>
    <property type="match status" value="4"/>
</dbReference>
<dbReference type="InterPro" id="IPR029063">
    <property type="entry name" value="SAM-dependent_MTases_sf"/>
</dbReference>
<evidence type="ECO:0000256" key="2">
    <source>
        <dbReference type="ARBA" id="ARBA00022803"/>
    </source>
</evidence>
<comment type="caution">
    <text evidence="5">The sequence shown here is derived from an EMBL/GenBank/DDBJ whole genome shotgun (WGS) entry which is preliminary data.</text>
</comment>
<dbReference type="Proteomes" id="UP000297564">
    <property type="component" value="Unassembled WGS sequence"/>
</dbReference>
<dbReference type="AlphaFoldDB" id="A0A4Z0BC57"/>
<feature type="domain" description="Methyltransferase type 12" evidence="4">
    <location>
        <begin position="210"/>
        <end position="300"/>
    </location>
</feature>
<dbReference type="Pfam" id="PF14559">
    <property type="entry name" value="TPR_19"/>
    <property type="match status" value="1"/>
</dbReference>
<reference evidence="5 6" key="1">
    <citation type="submission" date="2019-03" db="EMBL/GenBank/DDBJ databases">
        <title>Ramlibacter rhizophilus CCTCC AB2015357, whole genome shotgun sequence.</title>
        <authorList>
            <person name="Zhang X."/>
            <person name="Feng G."/>
            <person name="Zhu H."/>
        </authorList>
    </citation>
    <scope>NUCLEOTIDE SEQUENCE [LARGE SCALE GENOMIC DNA]</scope>
    <source>
        <strain evidence="5 6">CCTCC AB2015357</strain>
    </source>
</reference>
<dbReference type="SUPFAM" id="SSF48452">
    <property type="entry name" value="TPR-like"/>
    <property type="match status" value="1"/>
</dbReference>
<feature type="repeat" description="TPR" evidence="3">
    <location>
        <begin position="8"/>
        <end position="41"/>
    </location>
</feature>
<organism evidence="5 6">
    <name type="scientific">Ramlibacter rhizophilus</name>
    <dbReference type="NCBI Taxonomy" id="1781167"/>
    <lineage>
        <taxon>Bacteria</taxon>
        <taxon>Pseudomonadati</taxon>
        <taxon>Pseudomonadota</taxon>
        <taxon>Betaproteobacteria</taxon>
        <taxon>Burkholderiales</taxon>
        <taxon>Comamonadaceae</taxon>
        <taxon>Ramlibacter</taxon>
    </lineage>
</organism>
<dbReference type="SUPFAM" id="SSF53335">
    <property type="entry name" value="S-adenosyl-L-methionine-dependent methyltransferases"/>
    <property type="match status" value="1"/>
</dbReference>
<dbReference type="OrthoDB" id="9809392at2"/>
<keyword evidence="1" id="KW-0677">Repeat</keyword>
<proteinExistence type="predicted"/>
<dbReference type="Pfam" id="PF08242">
    <property type="entry name" value="Methyltransf_12"/>
    <property type="match status" value="1"/>
</dbReference>
<dbReference type="PANTHER" id="PTHR44858">
    <property type="entry name" value="TETRATRICOPEPTIDE REPEAT PROTEIN 6"/>
    <property type="match status" value="1"/>
</dbReference>
<evidence type="ECO:0000256" key="1">
    <source>
        <dbReference type="ARBA" id="ARBA00022737"/>
    </source>
</evidence>
<keyword evidence="6" id="KW-1185">Reference proteome</keyword>
<dbReference type="CDD" id="cd02440">
    <property type="entry name" value="AdoMet_MTases"/>
    <property type="match status" value="1"/>
</dbReference>
<dbReference type="Pfam" id="PF13181">
    <property type="entry name" value="TPR_8"/>
    <property type="match status" value="1"/>
</dbReference>
<sequence>MRSAQDQARTFFMEGVAEFEAGRLETAQTRFEAALALAPGRPSILTNLGVVRVRRGRFDEAIPVLDEALAQEPQNVEARAHRAMARAEMDRPHEALQDIERVLELAPDYGRGWGLRGELLKTLGRPAEAIEALERAIALGSDAEMHRYSVAALRGSPQAPASPPPGYVAALFDGYADRFDEHLVGTLHYSVPERLTQPLREQKLRFGRALDLGCGTGLCAPWLAPLAEHLCGVDLSARMLARARARGLYQELHQQDIVDWLSSTSPAWDLAVAADVFIYLGALEPVFEALARALAPGALLGFTVEESEGEPLLLQASMRYAHSQASVSEIAARHGFATRACWRAPVREEQGVAVPGLYFWMGREGR</sequence>
<dbReference type="RefSeq" id="WP_135287300.1">
    <property type="nucleotide sequence ID" value="NZ_SMLL01000010.1"/>
</dbReference>
<dbReference type="InterPro" id="IPR013217">
    <property type="entry name" value="Methyltransf_12"/>
</dbReference>
<feature type="repeat" description="TPR" evidence="3">
    <location>
        <begin position="42"/>
        <end position="75"/>
    </location>
</feature>
<keyword evidence="2 3" id="KW-0802">TPR repeat</keyword>
<dbReference type="Gene3D" id="3.40.50.150">
    <property type="entry name" value="Vaccinia Virus protein VP39"/>
    <property type="match status" value="1"/>
</dbReference>
<dbReference type="Gene3D" id="1.25.40.10">
    <property type="entry name" value="Tetratricopeptide repeat domain"/>
    <property type="match status" value="1"/>
</dbReference>
<dbReference type="InterPro" id="IPR011990">
    <property type="entry name" value="TPR-like_helical_dom_sf"/>
</dbReference>
<accession>A0A4Z0BC57</accession>
<dbReference type="PROSITE" id="PS50005">
    <property type="entry name" value="TPR"/>
    <property type="match status" value="2"/>
</dbReference>
<evidence type="ECO:0000259" key="4">
    <source>
        <dbReference type="Pfam" id="PF08242"/>
    </source>
</evidence>
<name>A0A4Z0BC57_9BURK</name>
<dbReference type="InterPro" id="IPR019734">
    <property type="entry name" value="TPR_rpt"/>
</dbReference>